<comment type="caution">
    <text evidence="2">The sequence shown here is derived from an EMBL/GenBank/DDBJ whole genome shotgun (WGS) entry which is preliminary data.</text>
</comment>
<protein>
    <submittedName>
        <fullName evidence="2">Uncharacterized protein</fullName>
    </submittedName>
</protein>
<name>A0A8B6GMC0_MYTGA</name>
<dbReference type="AlphaFoldDB" id="A0A8B6GMC0"/>
<feature type="region of interest" description="Disordered" evidence="1">
    <location>
        <begin position="912"/>
        <end position="939"/>
    </location>
</feature>
<dbReference type="EMBL" id="UYJE01008667">
    <property type="protein sequence ID" value="VDI65917.1"/>
    <property type="molecule type" value="Genomic_DNA"/>
</dbReference>
<dbReference type="Proteomes" id="UP000596742">
    <property type="component" value="Unassembled WGS sequence"/>
</dbReference>
<proteinExistence type="predicted"/>
<evidence type="ECO:0000313" key="2">
    <source>
        <dbReference type="EMBL" id="VDI65917.1"/>
    </source>
</evidence>
<gene>
    <name evidence="2" type="ORF">MGAL_10B010616</name>
</gene>
<reference evidence="2" key="1">
    <citation type="submission" date="2018-11" db="EMBL/GenBank/DDBJ databases">
        <authorList>
            <person name="Alioto T."/>
            <person name="Alioto T."/>
        </authorList>
    </citation>
    <scope>NUCLEOTIDE SEQUENCE</scope>
</reference>
<feature type="compositionally biased region" description="Polar residues" evidence="1">
    <location>
        <begin position="918"/>
        <end position="939"/>
    </location>
</feature>
<evidence type="ECO:0000313" key="3">
    <source>
        <dbReference type="Proteomes" id="UP000596742"/>
    </source>
</evidence>
<keyword evidence="3" id="KW-1185">Reference proteome</keyword>
<sequence length="1030" mass="118401">MIPHKKALVLQELTPETDLHYINFEYRTRKLMVLLFMREKDPYNALGSKLWYVKWLIGQEEYSQYEEGMVKDLNFIISMIKEMKTRKDYYNMSKTCTILLHVLNSDTSWHQLGDLWKQEELTCLLSDLLSLLPEELFHEVFEVSLEKAEMMNSSERFFSIKTYTYIDLLFKLLWCGKKINEGHADSNIVIECLNYYYMENCQGSIVEFTAQILNIICCLPENSFIKVILQGFLRKNLKTVTSMAILTPGYDRSGQIVNLNSTAEKSKKGLIYTQCASILSGNKMTNVDIKQYARKLNIKGPEDENEVETVSGQVKLLVLCILLLLVTALGNKSAKLKKYLALKYEYVMASLYLLWCSGDIEVHPGPPWRTKQLKHNSERKRKWLQDINSIFLKLYLDKPTHSKLKTSWQKDNQPKEWPLDEPFYDTKNASKVAKGKKITDGKILTYLLECLKKKEINIPQIYQSELSAWTNEKIQLLHKLQVYRIEMEKIMSALLNLILSNLEDDAKSLQNINVSLKNSTLNKMQIEGLLNNDRRQKKQAEMVAEITRDLASILCRQARGTDQKNKGDGIWDLPPPVNWPDAVSFFDPKNRGKNKDKSKCSDKVLVFTFLNLPDLEIPQNLEQIVDAYKTMYNSTNTEEKKRNKDELCRLYSIQSNLANLDCSLHNLYTECFFSREVHAIFNQWWKTQSVDEHAENVLKNTIVRSDERPHITIDITKGYEPNADLKYISYTFPIKDVYLHIQCTTDHPDQSSQGQTITGSLITVKSPENIEESDIPPDVINFVLEHDLVNQTKCPNDNSVTDNRFMPFDLQRQGTPLPIRHQHLTPYYDLDTLTTHNTLASDLNGSRRTTEYVTSVQACNSEYNSSGSTGENLGGNMGTSTVKAIIKRKQIEDSEEPVKKLLKTKVNQFGHYNRTDGEISSSESKNDGGSQEPNHISTSNQHDICSANVQDLPSLEFSLSDIIDSIGDNCNSKSSEDSESLQQICDLESINSSNQQDSHENIDELKNNDNQMHHTKEDQDCLEMIKSLYR</sequence>
<dbReference type="OrthoDB" id="6143766at2759"/>
<organism evidence="2 3">
    <name type="scientific">Mytilus galloprovincialis</name>
    <name type="common">Mediterranean mussel</name>
    <dbReference type="NCBI Taxonomy" id="29158"/>
    <lineage>
        <taxon>Eukaryota</taxon>
        <taxon>Metazoa</taxon>
        <taxon>Spiralia</taxon>
        <taxon>Lophotrochozoa</taxon>
        <taxon>Mollusca</taxon>
        <taxon>Bivalvia</taxon>
        <taxon>Autobranchia</taxon>
        <taxon>Pteriomorphia</taxon>
        <taxon>Mytilida</taxon>
        <taxon>Mytiloidea</taxon>
        <taxon>Mytilidae</taxon>
        <taxon>Mytilinae</taxon>
        <taxon>Mytilus</taxon>
    </lineage>
</organism>
<evidence type="ECO:0000256" key="1">
    <source>
        <dbReference type="SAM" id="MobiDB-lite"/>
    </source>
</evidence>
<accession>A0A8B6GMC0</accession>